<dbReference type="Pfam" id="PF06472">
    <property type="entry name" value="ABC_membrane_2"/>
    <property type="match status" value="1"/>
</dbReference>
<feature type="region of interest" description="Disordered" evidence="17">
    <location>
        <begin position="321"/>
        <end position="340"/>
    </location>
</feature>
<dbReference type="SMART" id="SM00382">
    <property type="entry name" value="AAA"/>
    <property type="match status" value="1"/>
</dbReference>
<dbReference type="AlphaFoldDB" id="A0AAF0FDP8"/>
<feature type="compositionally biased region" description="Low complexity" evidence="17">
    <location>
        <begin position="1112"/>
        <end position="1126"/>
    </location>
</feature>
<dbReference type="GO" id="GO:0016887">
    <property type="term" value="F:ATP hydrolysis activity"/>
    <property type="evidence" value="ECO:0007669"/>
    <property type="project" value="InterPro"/>
</dbReference>
<dbReference type="GO" id="GO:0042760">
    <property type="term" value="P:very long-chain fatty acid catabolic process"/>
    <property type="evidence" value="ECO:0007669"/>
    <property type="project" value="TreeGrafter"/>
</dbReference>
<evidence type="ECO:0000256" key="12">
    <source>
        <dbReference type="ARBA" id="ARBA00022840"/>
    </source>
</evidence>
<evidence type="ECO:0000256" key="16">
    <source>
        <dbReference type="ARBA" id="ARBA00023140"/>
    </source>
</evidence>
<dbReference type="Gene3D" id="3.40.50.300">
    <property type="entry name" value="P-loop containing nucleotide triphosphate hydrolases"/>
    <property type="match status" value="1"/>
</dbReference>
<dbReference type="InterPro" id="IPR050835">
    <property type="entry name" value="ABC_transporter_sub-D"/>
</dbReference>
<feature type="transmembrane region" description="Helical" evidence="18">
    <location>
        <begin position="610"/>
        <end position="631"/>
    </location>
</feature>
<feature type="compositionally biased region" description="Low complexity" evidence="17">
    <location>
        <begin position="1012"/>
        <end position="1032"/>
    </location>
</feature>
<dbReference type="SUPFAM" id="SSF52540">
    <property type="entry name" value="P-loop containing nucleoside triphosphate hydrolases"/>
    <property type="match status" value="1"/>
</dbReference>
<dbReference type="Proteomes" id="UP001214628">
    <property type="component" value="Chromosome 6"/>
</dbReference>
<keyword evidence="12 20" id="KW-0067">ATP-binding</keyword>
<keyword evidence="7" id="KW-0813">Transport</keyword>
<dbReference type="GO" id="GO:0005524">
    <property type="term" value="F:ATP binding"/>
    <property type="evidence" value="ECO:0007669"/>
    <property type="project" value="UniProtKB-KW"/>
</dbReference>
<protein>
    <submittedName>
        <fullName evidence="20">ATP-binding cassette long-chain fatty acid transporter pxa2</fullName>
    </submittedName>
</protein>
<evidence type="ECO:0000256" key="14">
    <source>
        <dbReference type="ARBA" id="ARBA00022989"/>
    </source>
</evidence>
<dbReference type="PANTHER" id="PTHR11384">
    <property type="entry name" value="ATP-BINDING CASSETTE, SUB-FAMILY D MEMBER"/>
    <property type="match status" value="1"/>
</dbReference>
<evidence type="ECO:0000256" key="17">
    <source>
        <dbReference type="SAM" id="MobiDB-lite"/>
    </source>
</evidence>
<dbReference type="InterPro" id="IPR038581">
    <property type="entry name" value="ODC_AZ_sf"/>
</dbReference>
<feature type="region of interest" description="Disordered" evidence="17">
    <location>
        <begin position="1"/>
        <end position="22"/>
    </location>
</feature>
<evidence type="ECO:0000256" key="8">
    <source>
        <dbReference type="ARBA" id="ARBA00022692"/>
    </source>
</evidence>
<dbReference type="GO" id="GO:0008073">
    <property type="term" value="F:ornithine decarboxylase inhibitor activity"/>
    <property type="evidence" value="ECO:0007669"/>
    <property type="project" value="InterPro"/>
</dbReference>
<evidence type="ECO:0000256" key="3">
    <source>
        <dbReference type="ARBA" id="ARBA00004275"/>
    </source>
</evidence>
<evidence type="ECO:0000313" key="21">
    <source>
        <dbReference type="Proteomes" id="UP001214628"/>
    </source>
</evidence>
<dbReference type="GO" id="GO:0075523">
    <property type="term" value="P:viral translational frameshifting"/>
    <property type="evidence" value="ECO:0007669"/>
    <property type="project" value="UniProtKB-KW"/>
</dbReference>
<keyword evidence="8 18" id="KW-0812">Transmembrane</keyword>
<keyword evidence="10" id="KW-0688">Ribosomal frameshifting</keyword>
<dbReference type="InterPro" id="IPR011527">
    <property type="entry name" value="ABC1_TM_dom"/>
</dbReference>
<keyword evidence="11" id="KW-0378">Hydrolase</keyword>
<dbReference type="PANTHER" id="PTHR11384:SF69">
    <property type="entry name" value="PEROXISOMAL LONG-CHAIN FATTY ACID IMPORT PROTEIN 1"/>
    <property type="match status" value="1"/>
</dbReference>
<feature type="domain" description="ABC transporter" evidence="19">
    <location>
        <begin position="731"/>
        <end position="957"/>
    </location>
</feature>
<comment type="function">
    <text evidence="1">Ornithine decarboxylase (ODC) antizyme protein that negatively regulates ODC activity and intracellular polyamine biosynthesis in response to increased intracellular polyamine levels. Binds to ODC monomers, inhibiting the assembly of the functional ODC homodimer, and targets the monomers for ubiquitin-independent proteolytic destruction by the 26S proteasome.</text>
</comment>
<evidence type="ECO:0000256" key="4">
    <source>
        <dbReference type="ARBA" id="ARBA00008575"/>
    </source>
</evidence>
<keyword evidence="15 18" id="KW-0472">Membrane</keyword>
<gene>
    <name evidence="20" type="primary">PXA2</name>
    <name evidence="20" type="ORF">MPSI1_003545</name>
</gene>
<dbReference type="Gene3D" id="3.40.630.60">
    <property type="match status" value="1"/>
</dbReference>
<comment type="similarity">
    <text evidence="4">Belongs to the ABC transporter superfamily. ABCD family. Peroxisomal fatty acyl CoA transporter (TC 3.A.1.203) subfamily.</text>
</comment>
<evidence type="ECO:0000256" key="7">
    <source>
        <dbReference type="ARBA" id="ARBA00022448"/>
    </source>
</evidence>
<evidence type="ECO:0000256" key="9">
    <source>
        <dbReference type="ARBA" id="ARBA00022741"/>
    </source>
</evidence>
<keyword evidence="9" id="KW-0547">Nucleotide-binding</keyword>
<keyword evidence="14 18" id="KW-1133">Transmembrane helix</keyword>
<proteinExistence type="inferred from homology"/>
<feature type="transmembrane region" description="Helical" evidence="18">
    <location>
        <begin position="413"/>
        <end position="434"/>
    </location>
</feature>
<dbReference type="PROSITE" id="PS00211">
    <property type="entry name" value="ABC_TRANSPORTER_1"/>
    <property type="match status" value="1"/>
</dbReference>
<dbReference type="Pfam" id="PF02100">
    <property type="entry name" value="ODC_AZ"/>
    <property type="match status" value="1"/>
</dbReference>
<dbReference type="GO" id="GO:0012505">
    <property type="term" value="C:endomembrane system"/>
    <property type="evidence" value="ECO:0007669"/>
    <property type="project" value="UniProtKB-SubCell"/>
</dbReference>
<dbReference type="InterPro" id="IPR017871">
    <property type="entry name" value="ABC_transporter-like_CS"/>
</dbReference>
<organism evidence="20 21">
    <name type="scientific">Malassezia psittaci</name>
    <dbReference type="NCBI Taxonomy" id="1821823"/>
    <lineage>
        <taxon>Eukaryota</taxon>
        <taxon>Fungi</taxon>
        <taxon>Dikarya</taxon>
        <taxon>Basidiomycota</taxon>
        <taxon>Ustilaginomycotina</taxon>
        <taxon>Malasseziomycetes</taxon>
        <taxon>Malasseziales</taxon>
        <taxon>Malasseziaceae</taxon>
        <taxon>Malassezia</taxon>
    </lineage>
</organism>
<dbReference type="EMBL" id="CP118380">
    <property type="protein sequence ID" value="WFD44874.1"/>
    <property type="molecule type" value="Genomic_DNA"/>
</dbReference>
<evidence type="ECO:0000256" key="6">
    <source>
        <dbReference type="ARBA" id="ARBA00011486"/>
    </source>
</evidence>
<dbReference type="GO" id="GO:0005324">
    <property type="term" value="F:long-chain fatty acid transmembrane transporter activity"/>
    <property type="evidence" value="ECO:0007669"/>
    <property type="project" value="TreeGrafter"/>
</dbReference>
<dbReference type="FunFam" id="3.40.50.300:FF:000800">
    <property type="entry name" value="ATP-binding cassette sub-family D member 1"/>
    <property type="match status" value="1"/>
</dbReference>
<feature type="region of interest" description="Disordered" evidence="17">
    <location>
        <begin position="977"/>
        <end position="1154"/>
    </location>
</feature>
<dbReference type="InterPro" id="IPR016181">
    <property type="entry name" value="Acyl_CoA_acyltransferase"/>
</dbReference>
<evidence type="ECO:0000256" key="11">
    <source>
        <dbReference type="ARBA" id="ARBA00022801"/>
    </source>
</evidence>
<dbReference type="GO" id="GO:0015910">
    <property type="term" value="P:long-chain fatty acid import into peroxisome"/>
    <property type="evidence" value="ECO:0007669"/>
    <property type="project" value="TreeGrafter"/>
</dbReference>
<dbReference type="PROSITE" id="PS50893">
    <property type="entry name" value="ABC_TRANSPORTER_2"/>
    <property type="match status" value="1"/>
</dbReference>
<feature type="transmembrane region" description="Helical" evidence="18">
    <location>
        <begin position="370"/>
        <end position="391"/>
    </location>
</feature>
<dbReference type="GO" id="GO:0005778">
    <property type="term" value="C:peroxisomal membrane"/>
    <property type="evidence" value="ECO:0007669"/>
    <property type="project" value="TreeGrafter"/>
</dbReference>
<feature type="compositionally biased region" description="Polar residues" evidence="17">
    <location>
        <begin position="1041"/>
        <end position="1057"/>
    </location>
</feature>
<dbReference type="Gene3D" id="1.20.1560.10">
    <property type="entry name" value="ABC transporter type 1, transmembrane domain"/>
    <property type="match status" value="1"/>
</dbReference>
<keyword evidence="21" id="KW-1185">Reference proteome</keyword>
<dbReference type="Pfam" id="PF00005">
    <property type="entry name" value="ABC_tran"/>
    <property type="match status" value="1"/>
</dbReference>
<dbReference type="InterPro" id="IPR003593">
    <property type="entry name" value="AAA+_ATPase"/>
</dbReference>
<dbReference type="InterPro" id="IPR027417">
    <property type="entry name" value="P-loop_NTPase"/>
</dbReference>
<feature type="region of interest" description="Disordered" evidence="17">
    <location>
        <begin position="38"/>
        <end position="82"/>
    </location>
</feature>
<dbReference type="InterPro" id="IPR003439">
    <property type="entry name" value="ABC_transporter-like_ATP-bd"/>
</dbReference>
<dbReference type="SUPFAM" id="SSF55729">
    <property type="entry name" value="Acyl-CoA N-acyltransferases (Nat)"/>
    <property type="match status" value="1"/>
</dbReference>
<dbReference type="GO" id="GO:0140359">
    <property type="term" value="F:ABC-type transporter activity"/>
    <property type="evidence" value="ECO:0007669"/>
    <property type="project" value="InterPro"/>
</dbReference>
<dbReference type="InterPro" id="IPR036640">
    <property type="entry name" value="ABC1_TM_sf"/>
</dbReference>
<feature type="compositionally biased region" description="Polar residues" evidence="17">
    <location>
        <begin position="1089"/>
        <end position="1110"/>
    </location>
</feature>
<evidence type="ECO:0000256" key="5">
    <source>
        <dbReference type="ARBA" id="ARBA00008796"/>
    </source>
</evidence>
<dbReference type="GO" id="GO:0007031">
    <property type="term" value="P:peroxisome organization"/>
    <property type="evidence" value="ECO:0007669"/>
    <property type="project" value="TreeGrafter"/>
</dbReference>
<dbReference type="CDD" id="cd03223">
    <property type="entry name" value="ABCD_peroxisomal_ALDP"/>
    <property type="match status" value="1"/>
</dbReference>
<accession>A0AAF0FDP8</accession>
<comment type="subcellular location">
    <subcellularLocation>
        <location evidence="2">Endomembrane system</location>
        <topology evidence="2">Multi-pass membrane protein</topology>
    </subcellularLocation>
    <subcellularLocation>
        <location evidence="3">Peroxisome</location>
    </subcellularLocation>
</comment>
<dbReference type="InterPro" id="IPR002993">
    <property type="entry name" value="ODC_AZ"/>
</dbReference>
<dbReference type="GO" id="GO:0006635">
    <property type="term" value="P:fatty acid beta-oxidation"/>
    <property type="evidence" value="ECO:0007669"/>
    <property type="project" value="TreeGrafter"/>
</dbReference>
<keyword evidence="16" id="KW-0576">Peroxisome</keyword>
<comment type="subunit">
    <text evidence="6">Interacts with ODC and thereby sterically blocks ODC homodimerization.</text>
</comment>
<evidence type="ECO:0000313" key="20">
    <source>
        <dbReference type="EMBL" id="WFD44874.1"/>
    </source>
</evidence>
<evidence type="ECO:0000256" key="10">
    <source>
        <dbReference type="ARBA" id="ARBA00022758"/>
    </source>
</evidence>
<sequence>MPGLSVPGRSASVRETAPLTTSAVSVVPAQPIHLSTTVPINTLPLSPPPSPPLRPHRRPSDRAWSAADRDTSPNPVPEAELNHATNGFFSNLTDPFDHSVQLLRHAAQFDVPSTPDMSPANQELHHHPTQAAEAFMRRIFVDWNHSGQFQAEDAGVELVCPGWSGAVAQKLASATSSKLKLPLNPCTRSLYVHMPRSCDRSLLRDHILHLLDLASERVRAERVVFCLERNLPDLNSLLRGLHYVGGHITPSRSDSLDTWTEFHAIPSLIFCSAMERGINFAMFYSRNYNRIQRVLIALYFVGLLSGFAAILMPKKSKKKSSEQQSVVTQKQGKRRGKTGGAPRVAVDQVFFQRLRFLLRILFPSWRCKEAGLLVSFTAVLVIRTMLSLYVADLDGRIVASLVRGQKQAFFKNVMLWMGIAVPAVLTNSMINYLSSALSLAFRVRLTDYIQHRYLQNLTFYKLTNLDDRVKNADQLITVDVNLFSRALSTLYGNITLPLLDVILYNYQLMRSVGAETIIGTTFIIRLTAVLLQKLTPPFGQYAATEQQLEGEYRFSHARLIENSEEVGFYRGQELEKHLIDRYYFSLVKHVNRIFHVRITHGMVEEGIVKWLWGAIGLVICSAPVFLAVPGLSIGGGSKSGDMGSRTKMFVTNRRLLLSSSDAMGRIMYSYKELSELAGYTARLMELIEVMDDVENGRAKKSQVSSTNEQEKIKKEQVFSQRGTIEENSNEVIFDQVPIVSPNGDVLLEKLSFHIHPGQHLLIIGPNGCGKSSMFRILGGLWPVYGGRVVKPSNAEFTYIPQRPYLSLGTLRDQIIYPDSVDEMHAKGVTDEQLFEILELLQIQNIVEREGGWDVQREWRDALSGGDKQRIAMARLFYHKPKYAILDECTSAVTLDIERIMYDHATELGITMMTVSHRPSLWKYHSHVLQYDGQGGYVFTELDADKRLKLQEEKQQLEQKLLLLPKWQERKEELEAILAHRGHPRRSSSQIEPSAKDTGKMQAIHTPEPPAKPAATSSESPSASASANPSSTAQDSKREPNSESPVESKPASQKSNAPINKVNGVQIVPGNNPSPASQSGKNRNAKSTKKSATSNEKPLETSSSQATSVETIASPSPAAPTANLPPAVGEGHVSTQPAPPINIAELSGKNMPSKP</sequence>
<evidence type="ECO:0000259" key="19">
    <source>
        <dbReference type="PROSITE" id="PS50893"/>
    </source>
</evidence>
<evidence type="ECO:0000256" key="18">
    <source>
        <dbReference type="SAM" id="Phobius"/>
    </source>
</evidence>
<evidence type="ECO:0000256" key="15">
    <source>
        <dbReference type="ARBA" id="ARBA00023136"/>
    </source>
</evidence>
<reference evidence="20" key="1">
    <citation type="submission" date="2023-02" db="EMBL/GenBank/DDBJ databases">
        <title>Mating type loci evolution in Malassezia.</title>
        <authorList>
            <person name="Coelho M.A."/>
        </authorList>
    </citation>
    <scope>NUCLEOTIDE SEQUENCE</scope>
    <source>
        <strain evidence="20">CBS 14136</strain>
    </source>
</reference>
<name>A0AAF0FDP8_9BASI</name>
<feature type="compositionally biased region" description="Polar residues" evidence="17">
    <location>
        <begin position="1068"/>
        <end position="1081"/>
    </location>
</feature>
<feature type="transmembrane region" description="Helical" evidence="18">
    <location>
        <begin position="294"/>
        <end position="312"/>
    </location>
</feature>
<evidence type="ECO:0000256" key="13">
    <source>
        <dbReference type="ARBA" id="ARBA00022967"/>
    </source>
</evidence>
<evidence type="ECO:0000256" key="1">
    <source>
        <dbReference type="ARBA" id="ARBA00002307"/>
    </source>
</evidence>
<keyword evidence="13" id="KW-1278">Translocase</keyword>
<comment type="similarity">
    <text evidence="5">Belongs to the ODC antizyme family.</text>
</comment>
<evidence type="ECO:0000256" key="2">
    <source>
        <dbReference type="ARBA" id="ARBA00004127"/>
    </source>
</evidence>